<keyword evidence="1" id="KW-0479">Metal-binding</keyword>
<evidence type="ECO:0000313" key="8">
    <source>
        <dbReference type="EMBL" id="CAD6186240.1"/>
    </source>
</evidence>
<evidence type="ECO:0000256" key="1">
    <source>
        <dbReference type="ARBA" id="ARBA00022723"/>
    </source>
</evidence>
<dbReference type="InterPro" id="IPR017907">
    <property type="entry name" value="Znf_RING_CS"/>
</dbReference>
<dbReference type="GO" id="GO:0008270">
    <property type="term" value="F:zinc ion binding"/>
    <property type="evidence" value="ECO:0007669"/>
    <property type="project" value="UniProtKB-KW"/>
</dbReference>
<reference evidence="8" key="1">
    <citation type="submission" date="2020-10" db="EMBL/GenBank/DDBJ databases">
        <authorList>
            <person name="Kikuchi T."/>
        </authorList>
    </citation>
    <scope>NUCLEOTIDE SEQUENCE</scope>
    <source>
        <strain evidence="8">NKZ352</strain>
    </source>
</reference>
<dbReference type="Proteomes" id="UP000835052">
    <property type="component" value="Unassembled WGS sequence"/>
</dbReference>
<dbReference type="Pfam" id="PF14634">
    <property type="entry name" value="zf-RING_5"/>
    <property type="match status" value="1"/>
</dbReference>
<dbReference type="Gene3D" id="3.40.50.300">
    <property type="entry name" value="P-loop containing nucleotide triphosphate hydrolases"/>
    <property type="match status" value="1"/>
</dbReference>
<evidence type="ECO:0000259" key="7">
    <source>
        <dbReference type="Pfam" id="PF14634"/>
    </source>
</evidence>
<name>A0A8S1GYQ1_9PELO</name>
<feature type="region of interest" description="Disordered" evidence="6">
    <location>
        <begin position="333"/>
        <end position="357"/>
    </location>
</feature>
<feature type="compositionally biased region" description="Low complexity" evidence="6">
    <location>
        <begin position="333"/>
        <end position="346"/>
    </location>
</feature>
<keyword evidence="2" id="KW-0863">Zinc-finger</keyword>
<organism evidence="8 9">
    <name type="scientific">Caenorhabditis auriculariae</name>
    <dbReference type="NCBI Taxonomy" id="2777116"/>
    <lineage>
        <taxon>Eukaryota</taxon>
        <taxon>Metazoa</taxon>
        <taxon>Ecdysozoa</taxon>
        <taxon>Nematoda</taxon>
        <taxon>Chromadorea</taxon>
        <taxon>Rhabditida</taxon>
        <taxon>Rhabditina</taxon>
        <taxon>Rhabditomorpha</taxon>
        <taxon>Rhabditoidea</taxon>
        <taxon>Rhabditidae</taxon>
        <taxon>Peloderinae</taxon>
        <taxon>Caenorhabditis</taxon>
    </lineage>
</organism>
<keyword evidence="5" id="KW-0175">Coiled coil</keyword>
<dbReference type="GO" id="GO:0019789">
    <property type="term" value="F:SUMO transferase activity"/>
    <property type="evidence" value="ECO:0007669"/>
    <property type="project" value="InterPro"/>
</dbReference>
<dbReference type="GO" id="GO:0007131">
    <property type="term" value="P:reciprocal meiotic recombination"/>
    <property type="evidence" value="ECO:0007669"/>
    <property type="project" value="InterPro"/>
</dbReference>
<dbReference type="OrthoDB" id="2535391at2759"/>
<keyword evidence="4" id="KW-0469">Meiosis</keyword>
<dbReference type="InterPro" id="IPR027417">
    <property type="entry name" value="P-loop_NTPase"/>
</dbReference>
<feature type="domain" description="RING-type" evidence="7">
    <location>
        <begin position="9"/>
        <end position="50"/>
    </location>
</feature>
<dbReference type="GO" id="GO:0016925">
    <property type="term" value="P:protein sumoylation"/>
    <property type="evidence" value="ECO:0007669"/>
    <property type="project" value="TreeGrafter"/>
</dbReference>
<dbReference type="GO" id="GO:0007129">
    <property type="term" value="P:homologous chromosome pairing at meiosis"/>
    <property type="evidence" value="ECO:0007669"/>
    <property type="project" value="TreeGrafter"/>
</dbReference>
<dbReference type="InterPro" id="IPR001841">
    <property type="entry name" value="Znf_RING"/>
</dbReference>
<comment type="caution">
    <text evidence="8">The sequence shown here is derived from an EMBL/GenBank/DDBJ whole genome shotgun (WGS) entry which is preliminary data.</text>
</comment>
<dbReference type="PROSITE" id="PS00518">
    <property type="entry name" value="ZF_RING_1"/>
    <property type="match status" value="1"/>
</dbReference>
<keyword evidence="3" id="KW-0862">Zinc</keyword>
<evidence type="ECO:0000313" key="9">
    <source>
        <dbReference type="Proteomes" id="UP000835052"/>
    </source>
</evidence>
<dbReference type="EMBL" id="CAJGYM010000004">
    <property type="protein sequence ID" value="CAD6186240.1"/>
    <property type="molecule type" value="Genomic_DNA"/>
</dbReference>
<gene>
    <name evidence="8" type="ORF">CAUJ_LOCUS2159</name>
</gene>
<dbReference type="GO" id="GO:0000795">
    <property type="term" value="C:synaptonemal complex"/>
    <property type="evidence" value="ECO:0007669"/>
    <property type="project" value="InterPro"/>
</dbReference>
<evidence type="ECO:0000256" key="2">
    <source>
        <dbReference type="ARBA" id="ARBA00022771"/>
    </source>
</evidence>
<proteinExistence type="predicted"/>
<feature type="coiled-coil region" evidence="5">
    <location>
        <begin position="137"/>
        <end position="164"/>
    </location>
</feature>
<dbReference type="PANTHER" id="PTHR22663">
    <property type="entry name" value="RING FINGER PROTEIN NARYA-RELATED"/>
    <property type="match status" value="1"/>
</dbReference>
<sequence length="379" mass="43073">MEEISDFLHCNKCYALPHIEPQKSFFVTTCMHLLCNKCVLISEGECVICGHMFKKVAINSSMNNNVKYLFKNPHVLFQEEFGRFMKQFEFQQNLMNGLLSHLKKVKERSRELEKYCKRQKVISEENERELTRLREWIKKAESRITEGNKQNLQLEREVQRLRQRMGDFSFQTPLMTSRSGSSGFLNMASPFPGIDVNEAPPPFESSFGLTSTSNKVMPMNFAFEDPSATVDTHSFTSPVTFSTPQLAKDIFSTFSTPQDPVNRTHSMVQSIQPSSLSTKLTRSDSFSKMFKTPITTRAKNNSSDSSFNFRTPIDLNRSASRSSENPYMEVFNSSRASADRSSPALSQKRTPANLKSRAIQSGYVERGSIIPASILPLNN</sequence>
<evidence type="ECO:0000256" key="3">
    <source>
        <dbReference type="ARBA" id="ARBA00022833"/>
    </source>
</evidence>
<protein>
    <recommendedName>
        <fullName evidence="7">RING-type domain-containing protein</fullName>
    </recommendedName>
</protein>
<dbReference type="PANTHER" id="PTHR22663:SF17">
    <property type="entry name" value="RING FINGER PROTEIN NARYA-RELATED"/>
    <property type="match status" value="1"/>
</dbReference>
<evidence type="ECO:0000256" key="4">
    <source>
        <dbReference type="ARBA" id="ARBA00023254"/>
    </source>
</evidence>
<evidence type="ECO:0000256" key="6">
    <source>
        <dbReference type="SAM" id="MobiDB-lite"/>
    </source>
</evidence>
<accession>A0A8S1GYQ1</accession>
<dbReference type="AlphaFoldDB" id="A0A8S1GYQ1"/>
<evidence type="ECO:0000256" key="5">
    <source>
        <dbReference type="SAM" id="Coils"/>
    </source>
</evidence>
<dbReference type="InterPro" id="IPR042123">
    <property type="entry name" value="Zip3/RNF212-like"/>
</dbReference>
<keyword evidence="9" id="KW-1185">Reference proteome</keyword>